<dbReference type="STRING" id="231916.A0A409WBF0"/>
<dbReference type="GO" id="GO:0046872">
    <property type="term" value="F:metal ion binding"/>
    <property type="evidence" value="ECO:0007669"/>
    <property type="project" value="UniProtKB-KW"/>
</dbReference>
<name>A0A409WBF0_9AGAR</name>
<dbReference type="PANTHER" id="PTHR33099:SF14">
    <property type="entry name" value="PROLYL 4-HYDROXYLASE ALPHA SUBUNIT FE(2+) 2OG DIOXYGENASE DOMAIN-CONTAINING PROTEIN"/>
    <property type="match status" value="1"/>
</dbReference>
<dbReference type="Pfam" id="PF13640">
    <property type="entry name" value="2OG-FeII_Oxy_3"/>
    <property type="match status" value="1"/>
</dbReference>
<dbReference type="InterPro" id="IPR005123">
    <property type="entry name" value="Oxoglu/Fe-dep_dioxygenase_dom"/>
</dbReference>
<sequence>MTTTVDASMTEGGSNTVESARFPALEEFKEAFATIQQLPYCSGHVALDEDCSKIFYQGLNGQVNAIDFLNPAEKDLAALAEACHPASFGRGDQDVLDDTYRKAGKMDKKEFATQFDPFENGIIDKIRGALLPGEKGQKEIRAEMYKLNVYGPGSFFKAHVDTPRSDVMFGSLVVVLPTQHEGGSLMFRHKGNEVTFNTAQAVSASTHPSPHAAYVAFFSDVEHEVTMVASGYRVTLTYNLYFSDSPSALLSQDLLAVAPVTNNPVEKLKPALAELLSNPEFLPKGGLFAFQLSHKYPFKVASRSTSLTDLLGRLKGSDALVKETCEAVNLPVQLKAMYAFKEDEYSDCMLYALVDKFVNFNGRDIYAEEPIHFMLRKKKYGYRPFFAYPYPGKKPALDYYSGKGDLRLTPTVWVKLDEEQEKREGDKKAEGKKACNSWDQQYMTYGNEMQLAHMYGEVCLVAKVKPATERLGQAHTSSTQSDEVGQTQPI</sequence>
<dbReference type="Gene3D" id="2.60.120.620">
    <property type="entry name" value="q2cbj1_9rhob like domain"/>
    <property type="match status" value="1"/>
</dbReference>
<comment type="similarity">
    <text evidence="1">Belongs to the iron/ascorbate-dependent oxidoreductase family.</text>
</comment>
<evidence type="ECO:0000313" key="5">
    <source>
        <dbReference type="Proteomes" id="UP000284706"/>
    </source>
</evidence>
<feature type="domain" description="Fe2OG dioxygenase" evidence="3">
    <location>
        <begin position="141"/>
        <end position="242"/>
    </location>
</feature>
<keyword evidence="5" id="KW-1185">Reference proteome</keyword>
<reference evidence="4 5" key="1">
    <citation type="journal article" date="2018" name="Evol. Lett.">
        <title>Horizontal gene cluster transfer increased hallucinogenic mushroom diversity.</title>
        <authorList>
            <person name="Reynolds H.T."/>
            <person name="Vijayakumar V."/>
            <person name="Gluck-Thaler E."/>
            <person name="Korotkin H.B."/>
            <person name="Matheny P.B."/>
            <person name="Slot J.C."/>
        </authorList>
    </citation>
    <scope>NUCLEOTIDE SEQUENCE [LARGE SCALE GENOMIC DNA]</scope>
    <source>
        <strain evidence="4 5">SRW20</strain>
    </source>
</reference>
<gene>
    <name evidence="4" type="ORF">CVT26_000281</name>
</gene>
<dbReference type="InterPro" id="IPR044862">
    <property type="entry name" value="Pro_4_hyd_alph_FE2OG_OXY"/>
</dbReference>
<keyword evidence="1" id="KW-0408">Iron</keyword>
<feature type="compositionally biased region" description="Polar residues" evidence="2">
    <location>
        <begin position="474"/>
        <end position="490"/>
    </location>
</feature>
<dbReference type="InParanoid" id="A0A409WBF0"/>
<comment type="caution">
    <text evidence="4">The sequence shown here is derived from an EMBL/GenBank/DDBJ whole genome shotgun (WGS) entry which is preliminary data.</text>
</comment>
<keyword evidence="1" id="KW-0479">Metal-binding</keyword>
<evidence type="ECO:0000259" key="3">
    <source>
        <dbReference type="PROSITE" id="PS51471"/>
    </source>
</evidence>
<proteinExistence type="inferred from homology"/>
<evidence type="ECO:0000256" key="1">
    <source>
        <dbReference type="RuleBase" id="RU003682"/>
    </source>
</evidence>
<dbReference type="PROSITE" id="PS51471">
    <property type="entry name" value="FE2OG_OXY"/>
    <property type="match status" value="1"/>
</dbReference>
<keyword evidence="1" id="KW-0560">Oxidoreductase</keyword>
<dbReference type="GO" id="GO:0016491">
    <property type="term" value="F:oxidoreductase activity"/>
    <property type="evidence" value="ECO:0007669"/>
    <property type="project" value="UniProtKB-KW"/>
</dbReference>
<evidence type="ECO:0000256" key="2">
    <source>
        <dbReference type="SAM" id="MobiDB-lite"/>
    </source>
</evidence>
<dbReference type="OrthoDB" id="27483at2759"/>
<dbReference type="AlphaFoldDB" id="A0A409WBF0"/>
<protein>
    <recommendedName>
        <fullName evidence="3">Fe2OG dioxygenase domain-containing protein</fullName>
    </recommendedName>
</protein>
<dbReference type="PANTHER" id="PTHR33099">
    <property type="entry name" value="FE2OG DIOXYGENASE DOMAIN-CONTAINING PROTEIN"/>
    <property type="match status" value="1"/>
</dbReference>
<evidence type="ECO:0000313" key="4">
    <source>
        <dbReference type="EMBL" id="PPQ75865.1"/>
    </source>
</evidence>
<accession>A0A409WBF0</accession>
<dbReference type="Proteomes" id="UP000284706">
    <property type="component" value="Unassembled WGS sequence"/>
</dbReference>
<organism evidence="4 5">
    <name type="scientific">Gymnopilus dilepis</name>
    <dbReference type="NCBI Taxonomy" id="231916"/>
    <lineage>
        <taxon>Eukaryota</taxon>
        <taxon>Fungi</taxon>
        <taxon>Dikarya</taxon>
        <taxon>Basidiomycota</taxon>
        <taxon>Agaricomycotina</taxon>
        <taxon>Agaricomycetes</taxon>
        <taxon>Agaricomycetidae</taxon>
        <taxon>Agaricales</taxon>
        <taxon>Agaricineae</taxon>
        <taxon>Hymenogastraceae</taxon>
        <taxon>Gymnopilus</taxon>
    </lineage>
</organism>
<feature type="region of interest" description="Disordered" evidence="2">
    <location>
        <begin position="471"/>
        <end position="490"/>
    </location>
</feature>
<dbReference type="EMBL" id="NHYE01005220">
    <property type="protein sequence ID" value="PPQ75865.1"/>
    <property type="molecule type" value="Genomic_DNA"/>
</dbReference>